<evidence type="ECO:0000313" key="3">
    <source>
        <dbReference type="Proteomes" id="UP001042704"/>
    </source>
</evidence>
<keyword evidence="1" id="KW-1133">Transmembrane helix</keyword>
<organism evidence="2 3">
    <name type="scientific">Methanofollis aquaemaris</name>
    <dbReference type="NCBI Taxonomy" id="126734"/>
    <lineage>
        <taxon>Archaea</taxon>
        <taxon>Methanobacteriati</taxon>
        <taxon>Methanobacteriota</taxon>
        <taxon>Stenosarchaea group</taxon>
        <taxon>Methanomicrobia</taxon>
        <taxon>Methanomicrobiales</taxon>
        <taxon>Methanomicrobiaceae</taxon>
        <taxon>Methanofollis</taxon>
    </lineage>
</organism>
<keyword evidence="3" id="KW-1185">Reference proteome</keyword>
<dbReference type="NCBIfam" id="NF033634">
    <property type="entry name" value="SLATT_1"/>
    <property type="match status" value="1"/>
</dbReference>
<reference evidence="2" key="1">
    <citation type="journal article" date="2001" name="Int. J. Syst. Evol. Microbiol.">
        <title>Methanofollis aquaemaris sp. nov., a methanogen isolated from an aquaculture fish pond.</title>
        <authorList>
            <person name="Lai M.C."/>
            <person name="Chen S.C."/>
        </authorList>
    </citation>
    <scope>NUCLEOTIDE SEQUENCE</scope>
    <source>
        <strain evidence="2">N2F9704</strain>
    </source>
</reference>
<dbReference type="GeneID" id="76424751"/>
<name>A0A8A3S7L7_9EURY</name>
<dbReference type="RefSeq" id="WP_265580766.1">
    <property type="nucleotide sequence ID" value="NZ_CP036172.1"/>
</dbReference>
<dbReference type="EMBL" id="CP036172">
    <property type="protein sequence ID" value="QSZ67849.1"/>
    <property type="molecule type" value="Genomic_DNA"/>
</dbReference>
<dbReference type="AlphaFoldDB" id="A0A8A3S7L7"/>
<feature type="transmembrane region" description="Helical" evidence="1">
    <location>
        <begin position="362"/>
        <end position="380"/>
    </location>
</feature>
<accession>A0A8A3S7L7</accession>
<keyword evidence="1" id="KW-0812">Transmembrane</keyword>
<feature type="transmembrane region" description="Helical" evidence="1">
    <location>
        <begin position="183"/>
        <end position="203"/>
    </location>
</feature>
<reference evidence="2" key="2">
    <citation type="submission" date="2019-02" db="EMBL/GenBank/DDBJ databases">
        <authorList>
            <person name="Chen S.-C."/>
            <person name="Chien H.-H."/>
            <person name="Lai M.-C."/>
        </authorList>
    </citation>
    <scope>NUCLEOTIDE SEQUENCE</scope>
    <source>
        <strain evidence="2">N2F9704</strain>
    </source>
</reference>
<sequence>MDRFAVPLTVQIGVSGAGNLAPALARLDDILAHTPHTYLALSTGPGPVPGTDAHRQVVSLEELVRECDLLIVSGAADGALAAARAAGRTALLISAAGQVSAEIHGDRILENLRAYDDFNAEEVNQKTIDEKVALWSADVRAALRKAGLSPALFEPLNRSLLPSYIRTRLLADRYRRRHLGAGTAVYALATAAIATVALQILFLPEHPEVIWFEVAEIAAALFLLIAARTLDWHRKWLDYRLLAERMRSALFLCFVCIRCELPDAHPALTLSHPSDDWMTRAFEGLLETRPIEYCYLSMPLGPLKEFLLSAWIDRQVAWYAGTARRNRAWFERLLYAGEFFFIATLIAAAAHASGAGHGYDPLLAAATLIFPSVAATLGAVRTQREYRQTAERASRMLNRLSSIALEIREAEDMSTLCALLGRADEAMLREQQEWQAVFRFRELESL</sequence>
<proteinExistence type="predicted"/>
<keyword evidence="1" id="KW-0472">Membrane</keyword>
<evidence type="ECO:0000256" key="1">
    <source>
        <dbReference type="SAM" id="Phobius"/>
    </source>
</evidence>
<feature type="transmembrane region" description="Helical" evidence="1">
    <location>
        <begin position="209"/>
        <end position="230"/>
    </location>
</feature>
<evidence type="ECO:0000313" key="2">
    <source>
        <dbReference type="EMBL" id="QSZ67849.1"/>
    </source>
</evidence>
<dbReference type="KEGG" id="maqe:RJ40_10235"/>
<dbReference type="Proteomes" id="UP001042704">
    <property type="component" value="Chromosome"/>
</dbReference>
<gene>
    <name evidence="2" type="ORF">RJ40_10235</name>
</gene>
<protein>
    <submittedName>
        <fullName evidence="2">SLATT domain-containing protein</fullName>
    </submittedName>
</protein>
<feature type="transmembrane region" description="Helical" evidence="1">
    <location>
        <begin position="333"/>
        <end position="350"/>
    </location>
</feature>